<feature type="transmembrane region" description="Helical" evidence="1">
    <location>
        <begin position="6"/>
        <end position="25"/>
    </location>
</feature>
<proteinExistence type="predicted"/>
<evidence type="ECO:0000256" key="1">
    <source>
        <dbReference type="SAM" id="Phobius"/>
    </source>
</evidence>
<dbReference type="RefSeq" id="WP_260748116.1">
    <property type="nucleotide sequence ID" value="NZ_CP092109.1"/>
</dbReference>
<organism evidence="2 3">
    <name type="scientific">Geoalkalibacter halelectricus</name>
    <dbReference type="NCBI Taxonomy" id="2847045"/>
    <lineage>
        <taxon>Bacteria</taxon>
        <taxon>Pseudomonadati</taxon>
        <taxon>Thermodesulfobacteriota</taxon>
        <taxon>Desulfuromonadia</taxon>
        <taxon>Desulfuromonadales</taxon>
        <taxon>Geoalkalibacteraceae</taxon>
        <taxon>Geoalkalibacter</taxon>
    </lineage>
</organism>
<name>A0ABY5ZPF5_9BACT</name>
<dbReference type="Proteomes" id="UP001060414">
    <property type="component" value="Chromosome"/>
</dbReference>
<reference evidence="2" key="1">
    <citation type="journal article" date="2022" name="Environ. Microbiol.">
        <title>Geoalkalibacter halelectricus SAP #1 sp. nov. possessing extracellular electron transfer and mineral#reducing capabilities from a haloalkaline environment.</title>
        <authorList>
            <person name="Yadav S."/>
            <person name="Singh R."/>
            <person name="Sundharam S.S."/>
            <person name="Chaudhary S."/>
            <person name="Krishnamurthi S."/>
            <person name="Patil S.A."/>
        </authorList>
    </citation>
    <scope>NUCLEOTIDE SEQUENCE</scope>
    <source>
        <strain evidence="2">SAP-1</strain>
    </source>
</reference>
<keyword evidence="1" id="KW-0812">Transmembrane</keyword>
<keyword evidence="1" id="KW-0472">Membrane</keyword>
<gene>
    <name evidence="2" type="ORF">L9S41_19105</name>
</gene>
<keyword evidence="3" id="KW-1185">Reference proteome</keyword>
<accession>A0ABY5ZPF5</accession>
<keyword evidence="1" id="KW-1133">Transmembrane helix</keyword>
<sequence>MSDYTLGLICLPFFFAGGYFFLKWLERIADKYGPYRDEWEKKQEHRENCCCCERKGPSEIGDFTSSKMTFYD</sequence>
<evidence type="ECO:0000313" key="2">
    <source>
        <dbReference type="EMBL" id="UWZ79765.1"/>
    </source>
</evidence>
<dbReference type="EMBL" id="CP092109">
    <property type="protein sequence ID" value="UWZ79765.1"/>
    <property type="molecule type" value="Genomic_DNA"/>
</dbReference>
<protein>
    <submittedName>
        <fullName evidence="2">Uncharacterized protein</fullName>
    </submittedName>
</protein>
<evidence type="ECO:0000313" key="3">
    <source>
        <dbReference type="Proteomes" id="UP001060414"/>
    </source>
</evidence>